<evidence type="ECO:0000256" key="1">
    <source>
        <dbReference type="ARBA" id="ARBA00004141"/>
    </source>
</evidence>
<evidence type="ECO:0000256" key="6">
    <source>
        <dbReference type="ARBA" id="ARBA00023136"/>
    </source>
</evidence>
<dbReference type="InterPro" id="IPR006043">
    <property type="entry name" value="NCS2"/>
</dbReference>
<protein>
    <submittedName>
        <fullName evidence="8">Uncharacterized protein</fullName>
    </submittedName>
</protein>
<dbReference type="GO" id="GO:0005886">
    <property type="term" value="C:plasma membrane"/>
    <property type="evidence" value="ECO:0007669"/>
    <property type="project" value="TreeGrafter"/>
</dbReference>
<dbReference type="Proteomes" id="UP000321805">
    <property type="component" value="Chromosome"/>
</dbReference>
<feature type="transmembrane region" description="Helical" evidence="7">
    <location>
        <begin position="371"/>
        <end position="392"/>
    </location>
</feature>
<feature type="transmembrane region" description="Helical" evidence="7">
    <location>
        <begin position="265"/>
        <end position="288"/>
    </location>
</feature>
<comment type="similarity">
    <text evidence="2">Belongs to the nucleobase:cation symporter-2 (NCS2) (TC 2.A.40) family.</text>
</comment>
<comment type="subcellular location">
    <subcellularLocation>
        <location evidence="1">Membrane</location>
        <topology evidence="1">Multi-pass membrane protein</topology>
    </subcellularLocation>
</comment>
<evidence type="ECO:0000256" key="2">
    <source>
        <dbReference type="ARBA" id="ARBA00008821"/>
    </source>
</evidence>
<dbReference type="KEGG" id="bsol:FSW04_13165"/>
<keyword evidence="6 7" id="KW-0472">Membrane</keyword>
<dbReference type="PANTHER" id="PTHR42810:SF1">
    <property type="entry name" value="PURINE PERMEASE YWDJ-RELATED"/>
    <property type="match status" value="1"/>
</dbReference>
<dbReference type="PANTHER" id="PTHR42810">
    <property type="entry name" value="PURINE PERMEASE C1399.01C-RELATED"/>
    <property type="match status" value="1"/>
</dbReference>
<dbReference type="AlphaFoldDB" id="A0A5B8U5R2"/>
<dbReference type="GO" id="GO:0042907">
    <property type="term" value="F:xanthine transmembrane transporter activity"/>
    <property type="evidence" value="ECO:0007669"/>
    <property type="project" value="TreeGrafter"/>
</dbReference>
<feature type="transmembrane region" description="Helical" evidence="7">
    <location>
        <begin position="224"/>
        <end position="245"/>
    </location>
</feature>
<name>A0A5B8U5R2_9ACTN</name>
<keyword evidence="4 7" id="KW-0812">Transmembrane</keyword>
<evidence type="ECO:0000256" key="3">
    <source>
        <dbReference type="ARBA" id="ARBA00022448"/>
    </source>
</evidence>
<dbReference type="EMBL" id="CP042430">
    <property type="protein sequence ID" value="QEC48423.1"/>
    <property type="molecule type" value="Genomic_DNA"/>
</dbReference>
<feature type="transmembrane region" description="Helical" evidence="7">
    <location>
        <begin position="162"/>
        <end position="184"/>
    </location>
</feature>
<proteinExistence type="inferred from homology"/>
<feature type="transmembrane region" description="Helical" evidence="7">
    <location>
        <begin position="55"/>
        <end position="74"/>
    </location>
</feature>
<keyword evidence="9" id="KW-1185">Reference proteome</keyword>
<feature type="transmembrane region" description="Helical" evidence="7">
    <location>
        <begin position="346"/>
        <end position="365"/>
    </location>
</feature>
<organism evidence="8 9">
    <name type="scientific">Baekduia soli</name>
    <dbReference type="NCBI Taxonomy" id="496014"/>
    <lineage>
        <taxon>Bacteria</taxon>
        <taxon>Bacillati</taxon>
        <taxon>Actinomycetota</taxon>
        <taxon>Thermoleophilia</taxon>
        <taxon>Solirubrobacterales</taxon>
        <taxon>Baekduiaceae</taxon>
        <taxon>Baekduia</taxon>
    </lineage>
</organism>
<accession>A0A5B8U5R2</accession>
<evidence type="ECO:0000313" key="9">
    <source>
        <dbReference type="Proteomes" id="UP000321805"/>
    </source>
</evidence>
<feature type="transmembrane region" description="Helical" evidence="7">
    <location>
        <begin position="196"/>
        <end position="215"/>
    </location>
</feature>
<feature type="transmembrane region" description="Helical" evidence="7">
    <location>
        <begin position="117"/>
        <end position="150"/>
    </location>
</feature>
<reference evidence="8 9" key="1">
    <citation type="journal article" date="2018" name="J. Microbiol.">
        <title>Baekduia soli gen. nov., sp. nov., a novel bacterium isolated from the soil of Baekdu Mountain and proposal of a novel family name, Baekduiaceae fam. nov.</title>
        <authorList>
            <person name="An D.S."/>
            <person name="Siddiqi M.Z."/>
            <person name="Kim K.H."/>
            <person name="Yu H.S."/>
            <person name="Im W.T."/>
        </authorList>
    </citation>
    <scope>NUCLEOTIDE SEQUENCE [LARGE SCALE GENOMIC DNA]</scope>
    <source>
        <strain evidence="8 9">BR7-21</strain>
    </source>
</reference>
<keyword evidence="3" id="KW-0813">Transport</keyword>
<evidence type="ECO:0000256" key="5">
    <source>
        <dbReference type="ARBA" id="ARBA00022989"/>
    </source>
</evidence>
<gene>
    <name evidence="8" type="ORF">FSW04_13165</name>
</gene>
<feature type="transmembrane region" description="Helical" evidence="7">
    <location>
        <begin position="86"/>
        <end position="105"/>
    </location>
</feature>
<dbReference type="NCBIfam" id="NF037981">
    <property type="entry name" value="NCS2_1"/>
    <property type="match status" value="1"/>
</dbReference>
<dbReference type="Pfam" id="PF00860">
    <property type="entry name" value="Xan_ur_permease"/>
    <property type="match status" value="1"/>
</dbReference>
<evidence type="ECO:0000256" key="7">
    <source>
        <dbReference type="SAM" id="Phobius"/>
    </source>
</evidence>
<evidence type="ECO:0000313" key="8">
    <source>
        <dbReference type="EMBL" id="QEC48423.1"/>
    </source>
</evidence>
<sequence length="464" mass="47866">MPLHTIASIVRTERYGWQASRRVHRVLSIWRPPHHAGSARRSILARPAAGDLRTAVLWVLAVVPQAFGFWLVAGDVAGVQPGQTRTFVLAAMLTLGLATLAQVVVGYRLTLYEGPAAAYLAAVVVVAAGGHGLAAIGAGLLVGGATVALLGVLRFDRLLLRVFTPLTGMVFVLVVTVAVLPTTVARALATSHVHPWGTTAGWVAALAVVAVGVGLQRPRVTRPYALLVALLVGAAAAIAVGGVPHADLSGGLALPSALPWGAPQFSVQVIVPFVIAAGLIAFNTVAAVEVGSAMQEVEKARLASARGLVVHGAVQAVGALAGNVLGTVARLDSVPIVQLLGNRRRTALAIAALLVMALALVQPFLGLVAALPLTVSAALLALMFCSMIVQTLQRLWPLGAHARMVAAVALAPSIAWTPLQHLLSPTAKLLGNPMLWGVAAGLVLERVLERRTGRAPATALAERA</sequence>
<evidence type="ECO:0000256" key="4">
    <source>
        <dbReference type="ARBA" id="ARBA00022692"/>
    </source>
</evidence>
<keyword evidence="5 7" id="KW-1133">Transmembrane helix</keyword>